<accession>A0A4U5MCQ2</accession>
<evidence type="ECO:0000256" key="1">
    <source>
        <dbReference type="SAM" id="SignalP"/>
    </source>
</evidence>
<feature type="chain" id="PRO_5020249007" evidence="1">
    <location>
        <begin position="21"/>
        <end position="73"/>
    </location>
</feature>
<dbReference type="EMBL" id="AZBU02000008">
    <property type="protein sequence ID" value="TKR66896.1"/>
    <property type="molecule type" value="Genomic_DNA"/>
</dbReference>
<name>A0A4U5MCQ2_STECR</name>
<reference evidence="2 3" key="2">
    <citation type="journal article" date="2019" name="G3 (Bethesda)">
        <title>Hybrid Assembly of the Genome of the Entomopathogenic Nematode Steinernema carpocapsae Identifies the X-Chromosome.</title>
        <authorList>
            <person name="Serra L."/>
            <person name="Macchietto M."/>
            <person name="Macias-Munoz A."/>
            <person name="McGill C.J."/>
            <person name="Rodriguez I.M."/>
            <person name="Rodriguez B."/>
            <person name="Murad R."/>
            <person name="Mortazavi A."/>
        </authorList>
    </citation>
    <scope>NUCLEOTIDE SEQUENCE [LARGE SCALE GENOMIC DNA]</scope>
    <source>
        <strain evidence="2 3">ALL</strain>
    </source>
</reference>
<dbReference type="Proteomes" id="UP000298663">
    <property type="component" value="Unassembled WGS sequence"/>
</dbReference>
<comment type="caution">
    <text evidence="2">The sequence shown here is derived from an EMBL/GenBank/DDBJ whole genome shotgun (WGS) entry which is preliminary data.</text>
</comment>
<organism evidence="2 3">
    <name type="scientific">Steinernema carpocapsae</name>
    <name type="common">Entomopathogenic nematode</name>
    <dbReference type="NCBI Taxonomy" id="34508"/>
    <lineage>
        <taxon>Eukaryota</taxon>
        <taxon>Metazoa</taxon>
        <taxon>Ecdysozoa</taxon>
        <taxon>Nematoda</taxon>
        <taxon>Chromadorea</taxon>
        <taxon>Rhabditida</taxon>
        <taxon>Tylenchina</taxon>
        <taxon>Panagrolaimomorpha</taxon>
        <taxon>Strongyloidoidea</taxon>
        <taxon>Steinernematidae</taxon>
        <taxon>Steinernema</taxon>
    </lineage>
</organism>
<reference evidence="2 3" key="1">
    <citation type="journal article" date="2015" name="Genome Biol.">
        <title>Comparative genomics of Steinernema reveals deeply conserved gene regulatory networks.</title>
        <authorList>
            <person name="Dillman A.R."/>
            <person name="Macchietto M."/>
            <person name="Porter C.F."/>
            <person name="Rogers A."/>
            <person name="Williams B."/>
            <person name="Antoshechkin I."/>
            <person name="Lee M.M."/>
            <person name="Goodwin Z."/>
            <person name="Lu X."/>
            <person name="Lewis E.E."/>
            <person name="Goodrich-Blair H."/>
            <person name="Stock S.P."/>
            <person name="Adams B.J."/>
            <person name="Sternberg P.W."/>
            <person name="Mortazavi A."/>
        </authorList>
    </citation>
    <scope>NUCLEOTIDE SEQUENCE [LARGE SCALE GENOMIC DNA]</scope>
    <source>
        <strain evidence="2 3">ALL</strain>
    </source>
</reference>
<evidence type="ECO:0000313" key="2">
    <source>
        <dbReference type="EMBL" id="TKR66896.1"/>
    </source>
</evidence>
<protein>
    <submittedName>
        <fullName evidence="2">Uncharacterized protein</fullName>
    </submittedName>
</protein>
<proteinExistence type="predicted"/>
<evidence type="ECO:0000313" key="3">
    <source>
        <dbReference type="Proteomes" id="UP000298663"/>
    </source>
</evidence>
<dbReference type="AlphaFoldDB" id="A0A4U5MCQ2"/>
<sequence length="73" mass="8185">MEIPWRFLVICALLVASVDAEKSKVKKNTCDKSLKNYIYVASNFRKVIVGNLTNLGATSKKIHSTNVFYEFAG</sequence>
<feature type="signal peptide" evidence="1">
    <location>
        <begin position="1"/>
        <end position="20"/>
    </location>
</feature>
<keyword evidence="1" id="KW-0732">Signal</keyword>
<gene>
    <name evidence="2" type="ORF">L596_023123</name>
</gene>
<keyword evidence="3" id="KW-1185">Reference proteome</keyword>